<dbReference type="OrthoDB" id="9806939at2"/>
<proteinExistence type="inferred from homology"/>
<dbReference type="Pfam" id="PF25954">
    <property type="entry name" value="Beta-barrel_RND_2"/>
    <property type="match status" value="1"/>
</dbReference>
<dbReference type="EMBL" id="MORL01000007">
    <property type="protein sequence ID" value="OIN58273.1"/>
    <property type="molecule type" value="Genomic_DNA"/>
</dbReference>
<dbReference type="Gene3D" id="2.40.50.100">
    <property type="match status" value="1"/>
</dbReference>
<dbReference type="NCBIfam" id="TIGR01730">
    <property type="entry name" value="RND_mfp"/>
    <property type="match status" value="1"/>
</dbReference>
<dbReference type="Gene3D" id="2.40.30.170">
    <property type="match status" value="1"/>
</dbReference>
<dbReference type="PROSITE" id="PS51257">
    <property type="entry name" value="PROKAR_LIPOPROTEIN"/>
    <property type="match status" value="1"/>
</dbReference>
<reference evidence="5 6" key="1">
    <citation type="submission" date="2016-10" db="EMBL/GenBank/DDBJ databases">
        <title>Arsenicibacter rosenii gen. nov., sp. nov., an efficient arsenic-methylating bacterium isolated from an arsenic-contaminated paddy soil.</title>
        <authorList>
            <person name="Huang K."/>
        </authorList>
    </citation>
    <scope>NUCLEOTIDE SEQUENCE [LARGE SCALE GENOMIC DNA]</scope>
    <source>
        <strain evidence="5 6">SM-1</strain>
    </source>
</reference>
<feature type="domain" description="CzcB-like barrel-sandwich hybrid" evidence="3">
    <location>
        <begin position="66"/>
        <end position="187"/>
    </location>
</feature>
<evidence type="ECO:0000259" key="3">
    <source>
        <dbReference type="Pfam" id="PF25973"/>
    </source>
</evidence>
<accession>A0A1S2VHS1</accession>
<dbReference type="SUPFAM" id="SSF111369">
    <property type="entry name" value="HlyD-like secretion proteins"/>
    <property type="match status" value="1"/>
</dbReference>
<keyword evidence="6" id="KW-1185">Reference proteome</keyword>
<dbReference type="InterPro" id="IPR058792">
    <property type="entry name" value="Beta-barrel_RND_2"/>
</dbReference>
<evidence type="ECO:0000313" key="5">
    <source>
        <dbReference type="EMBL" id="OIN58273.1"/>
    </source>
</evidence>
<dbReference type="InterPro" id="IPR058637">
    <property type="entry name" value="YknX-like_C"/>
</dbReference>
<evidence type="ECO:0000256" key="1">
    <source>
        <dbReference type="ARBA" id="ARBA00009477"/>
    </source>
</evidence>
<dbReference type="FunFam" id="2.40.30.170:FF:000010">
    <property type="entry name" value="Efflux RND transporter periplasmic adaptor subunit"/>
    <property type="match status" value="1"/>
</dbReference>
<feature type="domain" description="CusB-like beta-barrel" evidence="2">
    <location>
        <begin position="193"/>
        <end position="266"/>
    </location>
</feature>
<dbReference type="Pfam" id="PF25989">
    <property type="entry name" value="YknX_C"/>
    <property type="match status" value="1"/>
</dbReference>
<sequence>MKSQKLYIALIATALVSGCQTKEKTTEVKETAIPVVTEQVSRKQVNRTTSISGNIEGSRTVRLGFMVAGKLNFIAADEGQVVRKGQLLASLDPTNYGIAKEMTDVQVAQVSDEFSRLKLMHDRNSLSDADFAKVNFGLQQAKVQQKLQARNLSDTKLYAPISGVMLKKLAETGEITGVGTPLFVVSDISKVNVNAYIPESELHSIKIGQPATVLVSSLSQTFTGRVKEVGSVADVTSRAFTVKIELPNPKGLIRPGMIAEITLKSSQPVERLLLPAEAILHDTDSQSYVFVVDKGQKKAFRRNVSVGQLVDNKIEVTAGLSPQEIVVTGGQQKLTDGSSVSLSN</sequence>
<dbReference type="PANTHER" id="PTHR30469">
    <property type="entry name" value="MULTIDRUG RESISTANCE PROTEIN MDTA"/>
    <property type="match status" value="1"/>
</dbReference>
<comment type="similarity">
    <text evidence="1">Belongs to the membrane fusion protein (MFP) (TC 8.A.1) family.</text>
</comment>
<dbReference type="AlphaFoldDB" id="A0A1S2VHS1"/>
<dbReference type="Gene3D" id="2.40.420.20">
    <property type="match status" value="1"/>
</dbReference>
<dbReference type="RefSeq" id="WP_071503945.1">
    <property type="nucleotide sequence ID" value="NZ_MORL01000007.1"/>
</dbReference>
<dbReference type="Pfam" id="PF25973">
    <property type="entry name" value="BSH_CzcB"/>
    <property type="match status" value="1"/>
</dbReference>
<name>A0A1S2VHS1_9BACT</name>
<dbReference type="InterPro" id="IPR006143">
    <property type="entry name" value="RND_pump_MFP"/>
</dbReference>
<dbReference type="InterPro" id="IPR058647">
    <property type="entry name" value="BSH_CzcB-like"/>
</dbReference>
<gene>
    <name evidence="5" type="ORF">BLX24_14825</name>
</gene>
<comment type="caution">
    <text evidence="5">The sequence shown here is derived from an EMBL/GenBank/DDBJ whole genome shotgun (WGS) entry which is preliminary data.</text>
</comment>
<protein>
    <submittedName>
        <fullName evidence="5">Efflux transporter periplasmic adaptor subunit</fullName>
    </submittedName>
</protein>
<dbReference type="Proteomes" id="UP000181790">
    <property type="component" value="Unassembled WGS sequence"/>
</dbReference>
<dbReference type="GO" id="GO:0015562">
    <property type="term" value="F:efflux transmembrane transporter activity"/>
    <property type="evidence" value="ECO:0007669"/>
    <property type="project" value="TreeGrafter"/>
</dbReference>
<evidence type="ECO:0000259" key="2">
    <source>
        <dbReference type="Pfam" id="PF25954"/>
    </source>
</evidence>
<dbReference type="PANTHER" id="PTHR30469:SF38">
    <property type="entry name" value="HLYD FAMILY SECRETION PROTEIN"/>
    <property type="match status" value="1"/>
</dbReference>
<organism evidence="5 6">
    <name type="scientific">Arsenicibacter rosenii</name>
    <dbReference type="NCBI Taxonomy" id="1750698"/>
    <lineage>
        <taxon>Bacteria</taxon>
        <taxon>Pseudomonadati</taxon>
        <taxon>Bacteroidota</taxon>
        <taxon>Cytophagia</taxon>
        <taxon>Cytophagales</taxon>
        <taxon>Spirosomataceae</taxon>
        <taxon>Arsenicibacter</taxon>
    </lineage>
</organism>
<evidence type="ECO:0000259" key="4">
    <source>
        <dbReference type="Pfam" id="PF25989"/>
    </source>
</evidence>
<evidence type="ECO:0000313" key="6">
    <source>
        <dbReference type="Proteomes" id="UP000181790"/>
    </source>
</evidence>
<feature type="domain" description="YknX-like C-terminal permuted SH3-like" evidence="4">
    <location>
        <begin position="273"/>
        <end position="341"/>
    </location>
</feature>
<dbReference type="GO" id="GO:1990281">
    <property type="term" value="C:efflux pump complex"/>
    <property type="evidence" value="ECO:0007669"/>
    <property type="project" value="TreeGrafter"/>
</dbReference>